<proteinExistence type="predicted"/>
<feature type="region of interest" description="Disordered" evidence="1">
    <location>
        <begin position="1264"/>
        <end position="1288"/>
    </location>
</feature>
<feature type="domain" description="RAVE complex protein Rav1 C-terminal" evidence="2">
    <location>
        <begin position="603"/>
        <end position="1230"/>
    </location>
</feature>
<evidence type="ECO:0000256" key="1">
    <source>
        <dbReference type="SAM" id="MobiDB-lite"/>
    </source>
</evidence>
<name>A0A166VHJ8_9HYPO</name>
<dbReference type="InterPro" id="IPR052208">
    <property type="entry name" value="DmX-like/RAVE_component"/>
</dbReference>
<organism evidence="3 4">
    <name type="scientific">Moelleriella libera RCEF 2490</name>
    <dbReference type="NCBI Taxonomy" id="1081109"/>
    <lineage>
        <taxon>Eukaryota</taxon>
        <taxon>Fungi</taxon>
        <taxon>Dikarya</taxon>
        <taxon>Ascomycota</taxon>
        <taxon>Pezizomycotina</taxon>
        <taxon>Sordariomycetes</taxon>
        <taxon>Hypocreomycetidae</taxon>
        <taxon>Hypocreales</taxon>
        <taxon>Clavicipitaceae</taxon>
        <taxon>Moelleriella</taxon>
    </lineage>
</organism>
<dbReference type="SUPFAM" id="SSF50978">
    <property type="entry name" value="WD40 repeat-like"/>
    <property type="match status" value="2"/>
</dbReference>
<keyword evidence="4" id="KW-1185">Reference proteome</keyword>
<sequence length="1304" mass="146455">MTAFFPGQPRSKLQGVTTGFWNGRQYNAYITGHAISIIDGVERLLQTIYHDDSDVHADAIAIDEVSGKIATCTWRHVRIYKPLVFLDGSIKWAQQSIFDNPHATPETTSWLSWGGSEELIVASSHLCLFTTEPHPTKIWERILPNPAKSAVLSHDAAYVASIGQHDHLVKIWRRLTYSTDEVKFDVTLLQHPAIVALIRWRRSQQSDQPTDNVLYTICVSGLVRIWVPVEATEGRHWCLQACVDTSVTAHVSGNPNTVLVMIDGRDFYAALDSASRGRMTGNQNATDGTPENSAARSKKYTDLCVNIDGIGMISAWAIANVETDNLNTIRTYSIARGKMPEKREIEKFLKSSGTGSHTEAQAYCDYTIGRLFVLLHSFDGRIGVFAADIADLINPSSASYGLSFRTVWTGHTEPIRKLTRNFSGHAVVSQTNGAECILWRYSGMDDRRLTRSAVIPDAGSAERICLLRKGRFVVFHCGSELVLWDCRLETALAIARRKLEGLGSPLCLILLPRPRAIGYQTAHVATIFPSGKGIVCEVRLPRYLAKAADNDTATITEFCRFDLEAPDDLKLILPVDPAGAAPSESGFLDKFARDVAISCTHKGRVDFWAARVNVEAQGVDWLSTSYTNTSVASPAQVSGCMLKKAAVVDSTRSQLTIWDIGGARLEFENNYGAHDTVQDMDWTSTPDSQAILAVGFQHRVLLMSQMRFDYLNKGPAWATVHEISIRELTTHSIGDSAWLANGHLIIGAGNQLFVHDRRISVTHSVMNNLRFPHKDGSDDLFQVVQRFNGPLPSFHPQLLSQCVLAGKGPLVRCILSALYRTLQHLGPGDYIDDYLGLPMSTFYMPDERMICSETRETEKVLTPDHHSYEEKDVFNQEMAAAVNEKLTRLRIPQLTGQEQIQLADIVECVAVVERHRRSMDENGTRFMLFSRQHTLRKGRVSETRLSWREINWAFHSNSQDILLDFVSRQNHGAVLWEQAQECGVFMWLSDSARVVARNEYTKGDPKDPVDCSLFYLALRKKTMLQGLWRMANWNKEQLATQKLLANDFEDPKWRRTALKNAYALLSKRRFHYAAAFFLLADHLEDAVDVCLRQLKDLQLAIAIARVYEGDGGPVLRKIIQDEILRVAAEEGDRWLASWAFWMLGRKDMAVRALIMPVFALLDMPSFFDIKSRSFLTDDPALVVLYSQLRQQTLQTLRGASKITPKVEWEFVLHSAKLYDRMGCDLLGLSLVRNWEFQRPISMGIGNSYPLKLLRRRSSLVVDDMSSAKRNQDSRSVPDNCGNPSNDGSFFVEPDAMSLLDNFGL</sequence>
<evidence type="ECO:0000259" key="2">
    <source>
        <dbReference type="Pfam" id="PF12234"/>
    </source>
</evidence>
<protein>
    <submittedName>
        <fullName evidence="3">WD repeat protein</fullName>
    </submittedName>
</protein>
<dbReference type="EMBL" id="AZGY01000001">
    <property type="protein sequence ID" value="OAA33669.1"/>
    <property type="molecule type" value="Genomic_DNA"/>
</dbReference>
<dbReference type="Pfam" id="PF12234">
    <property type="entry name" value="Rav1p_C"/>
    <property type="match status" value="1"/>
</dbReference>
<dbReference type="GO" id="GO:0043291">
    <property type="term" value="C:RAVE complex"/>
    <property type="evidence" value="ECO:0007669"/>
    <property type="project" value="TreeGrafter"/>
</dbReference>
<dbReference type="InterPro" id="IPR022033">
    <property type="entry name" value="Rav1p_C"/>
</dbReference>
<dbReference type="PANTHER" id="PTHR13950:SF9">
    <property type="entry name" value="RABCONNECTIN-3A"/>
    <property type="match status" value="1"/>
</dbReference>
<evidence type="ECO:0000313" key="3">
    <source>
        <dbReference type="EMBL" id="OAA33669.1"/>
    </source>
</evidence>
<dbReference type="GO" id="GO:0007035">
    <property type="term" value="P:vacuolar acidification"/>
    <property type="evidence" value="ECO:0007669"/>
    <property type="project" value="TreeGrafter"/>
</dbReference>
<gene>
    <name evidence="3" type="ORF">AAL_01134</name>
</gene>
<dbReference type="Proteomes" id="UP000078544">
    <property type="component" value="Unassembled WGS sequence"/>
</dbReference>
<dbReference type="PANTHER" id="PTHR13950">
    <property type="entry name" value="RABCONNECTIN-RELATED"/>
    <property type="match status" value="1"/>
</dbReference>
<accession>A0A166VHJ8</accession>
<evidence type="ECO:0000313" key="4">
    <source>
        <dbReference type="Proteomes" id="UP000078544"/>
    </source>
</evidence>
<feature type="compositionally biased region" description="Polar residues" evidence="1">
    <location>
        <begin position="1273"/>
        <end position="1287"/>
    </location>
</feature>
<comment type="caution">
    <text evidence="3">The sequence shown here is derived from an EMBL/GenBank/DDBJ whole genome shotgun (WGS) entry which is preliminary data.</text>
</comment>
<reference evidence="3 4" key="1">
    <citation type="journal article" date="2016" name="Genome Biol. Evol.">
        <title>Divergent and convergent evolution of fungal pathogenicity.</title>
        <authorList>
            <person name="Shang Y."/>
            <person name="Xiao G."/>
            <person name="Zheng P."/>
            <person name="Cen K."/>
            <person name="Zhan S."/>
            <person name="Wang C."/>
        </authorList>
    </citation>
    <scope>NUCLEOTIDE SEQUENCE [LARGE SCALE GENOMIC DNA]</scope>
    <source>
        <strain evidence="3 4">RCEF 2490</strain>
    </source>
</reference>
<dbReference type="OrthoDB" id="342131at2759"/>
<dbReference type="STRING" id="1081109.A0A166VHJ8"/>
<dbReference type="InterPro" id="IPR036322">
    <property type="entry name" value="WD40_repeat_dom_sf"/>
</dbReference>